<comment type="caution">
    <text evidence="11">The sequence shown here is derived from an EMBL/GenBank/DDBJ whole genome shotgun (WGS) entry which is preliminary data.</text>
</comment>
<keyword evidence="3" id="KW-0489">Methyltransferase</keyword>
<feature type="region of interest" description="Disordered" evidence="8">
    <location>
        <begin position="410"/>
        <end position="439"/>
    </location>
</feature>
<dbReference type="OrthoDB" id="308383at2759"/>
<dbReference type="Pfam" id="PF00856">
    <property type="entry name" value="SET"/>
    <property type="match status" value="1"/>
</dbReference>
<dbReference type="GO" id="GO:0042054">
    <property type="term" value="F:histone methyltransferase activity"/>
    <property type="evidence" value="ECO:0007669"/>
    <property type="project" value="InterPro"/>
</dbReference>
<feature type="domain" description="Pre-SET" evidence="10">
    <location>
        <begin position="570"/>
        <end position="644"/>
    </location>
</feature>
<feature type="compositionally biased region" description="Polar residues" evidence="8">
    <location>
        <begin position="8"/>
        <end position="20"/>
    </location>
</feature>
<comment type="subcellular location">
    <subcellularLocation>
        <location evidence="1">Chromosome</location>
    </subcellularLocation>
</comment>
<dbReference type="PANTHER" id="PTHR46223:SF3">
    <property type="entry name" value="HISTONE-LYSINE N-METHYLTRANSFERASE SET-23"/>
    <property type="match status" value="1"/>
</dbReference>
<dbReference type="GO" id="GO:0032259">
    <property type="term" value="P:methylation"/>
    <property type="evidence" value="ECO:0007669"/>
    <property type="project" value="UniProtKB-KW"/>
</dbReference>
<feature type="compositionally biased region" description="Low complexity" evidence="8">
    <location>
        <begin position="175"/>
        <end position="184"/>
    </location>
</feature>
<dbReference type="GO" id="GO:0005634">
    <property type="term" value="C:nucleus"/>
    <property type="evidence" value="ECO:0007669"/>
    <property type="project" value="InterPro"/>
</dbReference>
<dbReference type="PROSITE" id="PS50280">
    <property type="entry name" value="SET"/>
    <property type="match status" value="1"/>
</dbReference>
<dbReference type="SMART" id="SM00468">
    <property type="entry name" value="PreSET"/>
    <property type="match status" value="1"/>
</dbReference>
<evidence type="ECO:0000256" key="7">
    <source>
        <dbReference type="ARBA" id="ARBA00022833"/>
    </source>
</evidence>
<keyword evidence="2" id="KW-0158">Chromosome</keyword>
<dbReference type="EMBL" id="SGPM01000165">
    <property type="protein sequence ID" value="THH28652.1"/>
    <property type="molecule type" value="Genomic_DNA"/>
</dbReference>
<evidence type="ECO:0000259" key="10">
    <source>
        <dbReference type="PROSITE" id="PS50867"/>
    </source>
</evidence>
<proteinExistence type="predicted"/>
<dbReference type="Pfam" id="PF05033">
    <property type="entry name" value="Pre-SET"/>
    <property type="match status" value="1"/>
</dbReference>
<dbReference type="InterPro" id="IPR007728">
    <property type="entry name" value="Pre-SET_dom"/>
</dbReference>
<organism evidence="11 12">
    <name type="scientific">Antrodiella citrinella</name>
    <dbReference type="NCBI Taxonomy" id="2447956"/>
    <lineage>
        <taxon>Eukaryota</taxon>
        <taxon>Fungi</taxon>
        <taxon>Dikarya</taxon>
        <taxon>Basidiomycota</taxon>
        <taxon>Agaricomycotina</taxon>
        <taxon>Agaricomycetes</taxon>
        <taxon>Polyporales</taxon>
        <taxon>Steccherinaceae</taxon>
        <taxon>Antrodiella</taxon>
    </lineage>
</organism>
<evidence type="ECO:0000256" key="2">
    <source>
        <dbReference type="ARBA" id="ARBA00022454"/>
    </source>
</evidence>
<dbReference type="PANTHER" id="PTHR46223">
    <property type="entry name" value="HISTONE-LYSINE N-METHYLTRANSFERASE SUV39H"/>
    <property type="match status" value="1"/>
</dbReference>
<dbReference type="SMART" id="SM00317">
    <property type="entry name" value="SET"/>
    <property type="match status" value="1"/>
</dbReference>
<evidence type="ECO:0000256" key="6">
    <source>
        <dbReference type="ARBA" id="ARBA00022723"/>
    </source>
</evidence>
<evidence type="ECO:0000259" key="9">
    <source>
        <dbReference type="PROSITE" id="PS50280"/>
    </source>
</evidence>
<dbReference type="GO" id="GO:0008270">
    <property type="term" value="F:zinc ion binding"/>
    <property type="evidence" value="ECO:0007669"/>
    <property type="project" value="InterPro"/>
</dbReference>
<dbReference type="Gene3D" id="2.170.270.10">
    <property type="entry name" value="SET domain"/>
    <property type="match status" value="1"/>
</dbReference>
<evidence type="ECO:0000256" key="5">
    <source>
        <dbReference type="ARBA" id="ARBA00022691"/>
    </source>
</evidence>
<protein>
    <recommendedName>
        <fullName evidence="13">SET domain-containing protein</fullName>
    </recommendedName>
</protein>
<gene>
    <name evidence="11" type="ORF">EUX98_g5534</name>
</gene>
<dbReference type="SUPFAM" id="SSF82199">
    <property type="entry name" value="SET domain"/>
    <property type="match status" value="1"/>
</dbReference>
<evidence type="ECO:0000256" key="4">
    <source>
        <dbReference type="ARBA" id="ARBA00022679"/>
    </source>
</evidence>
<keyword evidence="12" id="KW-1185">Reference proteome</keyword>
<evidence type="ECO:0008006" key="13">
    <source>
        <dbReference type="Google" id="ProtNLM"/>
    </source>
</evidence>
<keyword evidence="4" id="KW-0808">Transferase</keyword>
<evidence type="ECO:0000256" key="8">
    <source>
        <dbReference type="SAM" id="MobiDB-lite"/>
    </source>
</evidence>
<dbReference type="AlphaFoldDB" id="A0A4S4MRC1"/>
<dbReference type="GO" id="GO:0005694">
    <property type="term" value="C:chromosome"/>
    <property type="evidence" value="ECO:0007669"/>
    <property type="project" value="UniProtKB-SubCell"/>
</dbReference>
<reference evidence="11 12" key="1">
    <citation type="submission" date="2019-02" db="EMBL/GenBank/DDBJ databases">
        <title>Genome sequencing of the rare red list fungi Antrodiella citrinella (Flaviporus citrinellus).</title>
        <authorList>
            <person name="Buettner E."/>
            <person name="Kellner H."/>
        </authorList>
    </citation>
    <scope>NUCLEOTIDE SEQUENCE [LARGE SCALE GENOMIC DNA]</scope>
    <source>
        <strain evidence="11 12">DSM 108506</strain>
    </source>
</reference>
<feature type="region of interest" description="Disordered" evidence="8">
    <location>
        <begin position="1"/>
        <end position="22"/>
    </location>
</feature>
<evidence type="ECO:0000313" key="12">
    <source>
        <dbReference type="Proteomes" id="UP000308730"/>
    </source>
</evidence>
<sequence>MNVDEVRTLNQDKVNENPSGESAALDNIVPALDDLAIVADTSTDMVAAAPTVSAPAPTSTLAGPSSKPVEAVPVAFKSTSLAMLRVPAKVRIHGSLYGGAEGFFKNALAPAAARKASVLPLPRSEKRKSISDAPPQPLSSVPPAQVRQQGPDPVSAVSPRPDPKSAQIKAPAPEPSASPVASAVQRNEREQSLPSFDEVLAYALKSKSATKDGAPMDIPVSTTKDDLKSIELIDLTLSDNEDDTVVPQSTQVTTAVKQPHITSATFIPKIERPQPLTRSARPSSPLPLPRSKLLKIGSAAPPRGPSPMPPPREPTPPLPLPRNPLPPRRTPSPQQDFNSPRVRAGHIVLSSPGEDSSEADEVNGMLQEASDLDVVVQVEAEDEDVQPVPRRRRSMRQRNRLVSAELDDLPGMRSARSSSSDASSLRGVPRTSRTRLKAAKRQRTPVLDFLLSNEMRQVVEASGGTIQVWERDYTDIAREFAGFYALASELPTMLEDELNALSQSVRYAGDIQRKIFEARIRSAEEATTRGPPIRIINDIDDEMTPPIDFHYTNLMYHGGSVPRPDIENLKGCGCHGTCNPFNTRCSCMRRNWEQLKTYLPEGARFNGCVYDKDGRTVHNLIPIFECNAACNCEDNCQNRVVQHGRQVAVDIKKTYDKGWGIFATKPIPAMSFVGIYAGEYLTDSEGEMRGSIYNHFDRSYLFDIDFWYLKKGGEDNDDVKYCVDAYHAGNFTRYLNHSCDPNCVINPVYINEANPDKALLTIFTQKNVKMGEELCFCYFGDPEDEDNKKVQAVKPLGAVFVNCNTRNVLLYI</sequence>
<feature type="compositionally biased region" description="Low complexity" evidence="8">
    <location>
        <begin position="413"/>
        <end position="424"/>
    </location>
</feature>
<dbReference type="InterPro" id="IPR050973">
    <property type="entry name" value="H3K9_Histone-Lys_N-MTase"/>
</dbReference>
<feature type="compositionally biased region" description="Pro residues" evidence="8">
    <location>
        <begin position="302"/>
        <end position="330"/>
    </location>
</feature>
<keyword evidence="5" id="KW-0949">S-adenosyl-L-methionine</keyword>
<evidence type="ECO:0000256" key="3">
    <source>
        <dbReference type="ARBA" id="ARBA00022603"/>
    </source>
</evidence>
<feature type="region of interest" description="Disordered" evidence="8">
    <location>
        <begin position="264"/>
        <end position="341"/>
    </location>
</feature>
<dbReference type="PROSITE" id="PS50867">
    <property type="entry name" value="PRE_SET"/>
    <property type="match status" value="1"/>
</dbReference>
<dbReference type="InterPro" id="IPR001214">
    <property type="entry name" value="SET_dom"/>
</dbReference>
<name>A0A4S4MRC1_9APHY</name>
<keyword evidence="6" id="KW-0479">Metal-binding</keyword>
<feature type="region of interest" description="Disordered" evidence="8">
    <location>
        <begin position="117"/>
        <end position="192"/>
    </location>
</feature>
<evidence type="ECO:0000256" key="1">
    <source>
        <dbReference type="ARBA" id="ARBA00004286"/>
    </source>
</evidence>
<dbReference type="Proteomes" id="UP000308730">
    <property type="component" value="Unassembled WGS sequence"/>
</dbReference>
<evidence type="ECO:0000313" key="11">
    <source>
        <dbReference type="EMBL" id="THH28652.1"/>
    </source>
</evidence>
<dbReference type="InterPro" id="IPR046341">
    <property type="entry name" value="SET_dom_sf"/>
</dbReference>
<feature type="domain" description="SET" evidence="9">
    <location>
        <begin position="647"/>
        <end position="779"/>
    </location>
</feature>
<keyword evidence="7" id="KW-0862">Zinc</keyword>
<accession>A0A4S4MRC1</accession>